<dbReference type="AlphaFoldDB" id="A0A2N5EMG9"/>
<dbReference type="OrthoDB" id="8595277at2"/>
<dbReference type="InterPro" id="IPR024467">
    <property type="entry name" value="Xre/MbcA/ParS-like_toxin-bd"/>
</dbReference>
<dbReference type="Pfam" id="PF09722">
    <property type="entry name" value="Xre_MbcA_ParS_C"/>
    <property type="match status" value="1"/>
</dbReference>
<comment type="caution">
    <text evidence="3">The sequence shown here is derived from an EMBL/GenBank/DDBJ whole genome shotgun (WGS) entry which is preliminary data.</text>
</comment>
<dbReference type="EMBL" id="PJZK01000010">
    <property type="protein sequence ID" value="PLR49261.1"/>
    <property type="molecule type" value="Genomic_DNA"/>
</dbReference>
<dbReference type="RefSeq" id="WP_072928128.1">
    <property type="nucleotide sequence ID" value="NZ_CP119396.1"/>
</dbReference>
<organism evidence="3 4">
    <name type="scientific">Chimaeribacter arupi</name>
    <dbReference type="NCBI Taxonomy" id="2060066"/>
    <lineage>
        <taxon>Bacteria</taxon>
        <taxon>Pseudomonadati</taxon>
        <taxon>Pseudomonadota</taxon>
        <taxon>Gammaproteobacteria</taxon>
        <taxon>Enterobacterales</taxon>
        <taxon>Yersiniaceae</taxon>
        <taxon>Chimaeribacter</taxon>
    </lineage>
</organism>
<dbReference type="InterPro" id="IPR011979">
    <property type="entry name" value="Antitox_Xre"/>
</dbReference>
<dbReference type="Proteomes" id="UP000234626">
    <property type="component" value="Unassembled WGS sequence"/>
</dbReference>
<sequence>MSVNVYKPHKQQVERSLLFSLNLPETLPEAHNRITDGLSATLLKQTASLSSFDEAWLCRLAGIDRNTYNRRVKSTEQTFSADQSGRIYMLIRVLSAAGKLFNGDMRRAAEWLDTPAKGLGGKKPSELTSTVVGAEAVINLIGQIEHSVIT</sequence>
<proteinExistence type="predicted"/>
<reference evidence="3 4" key="1">
    <citation type="submission" date="2017-12" db="EMBL/GenBank/DDBJ databases">
        <title>Characterization of six clinical isolates of Enterochimera gen. nov., a novel genus of the Yersiniaciae family and the three species Enterochimera arupensis sp. nov., Enterochimera coloradensis sp. nov, and Enterochimera californica sp. nov.</title>
        <authorList>
            <person name="Rossi A."/>
            <person name="Fisher M."/>
        </authorList>
    </citation>
    <scope>NUCLEOTIDE SEQUENCE [LARGE SCALE GENOMIC DNA]</scope>
    <source>
        <strain evidence="3 4">2016Iso1</strain>
    </source>
</reference>
<evidence type="ECO:0000259" key="1">
    <source>
        <dbReference type="Pfam" id="PF09722"/>
    </source>
</evidence>
<keyword evidence="4" id="KW-1185">Reference proteome</keyword>
<feature type="domain" description="Antitoxin Xre/MbcA/ParS-like toxin-binding" evidence="1">
    <location>
        <begin position="97"/>
        <end position="146"/>
    </location>
</feature>
<dbReference type="InterPro" id="IPR046847">
    <property type="entry name" value="Xre-like_HTH"/>
</dbReference>
<dbReference type="GO" id="GO:0003677">
    <property type="term" value="F:DNA binding"/>
    <property type="evidence" value="ECO:0007669"/>
    <property type="project" value="InterPro"/>
</dbReference>
<dbReference type="NCBIfam" id="TIGR02293">
    <property type="entry name" value="TAS_TIGR02293"/>
    <property type="match status" value="1"/>
</dbReference>
<feature type="domain" description="Antitoxin Xre-like helix-turn-helix" evidence="2">
    <location>
        <begin position="30"/>
        <end position="92"/>
    </location>
</feature>
<dbReference type="Pfam" id="PF20432">
    <property type="entry name" value="Xre-like-HTH"/>
    <property type="match status" value="1"/>
</dbReference>
<evidence type="ECO:0000313" key="3">
    <source>
        <dbReference type="EMBL" id="PLR49261.1"/>
    </source>
</evidence>
<evidence type="ECO:0000259" key="2">
    <source>
        <dbReference type="Pfam" id="PF20432"/>
    </source>
</evidence>
<gene>
    <name evidence="3" type="ORF">CYR34_11250</name>
</gene>
<evidence type="ECO:0000313" key="4">
    <source>
        <dbReference type="Proteomes" id="UP000234626"/>
    </source>
</evidence>
<accession>A0A2N5EMG9</accession>
<protein>
    <submittedName>
        <fullName evidence="3">DUF2384 domain-containing protein</fullName>
    </submittedName>
</protein>
<name>A0A2N5EMG9_9GAMM</name>